<proteinExistence type="inferred from homology"/>
<dbReference type="InterPro" id="IPR001394">
    <property type="entry name" value="Peptidase_C19_UCH"/>
</dbReference>
<dbReference type="Gene3D" id="3.90.70.10">
    <property type="entry name" value="Cysteine proteinases"/>
    <property type="match status" value="1"/>
</dbReference>
<dbReference type="GO" id="GO:0006508">
    <property type="term" value="P:proteolysis"/>
    <property type="evidence" value="ECO:0007669"/>
    <property type="project" value="UniProtKB-KW"/>
</dbReference>
<protein>
    <recommendedName>
        <fullName evidence="3">ubiquitinyl hydrolase 1</fullName>
        <ecNumber evidence="3">3.4.19.12</ecNumber>
    </recommendedName>
</protein>
<evidence type="ECO:0000256" key="2">
    <source>
        <dbReference type="ARBA" id="ARBA00009085"/>
    </source>
</evidence>
<keyword evidence="5" id="KW-0833">Ubl conjugation pathway</keyword>
<dbReference type="InterPro" id="IPR028889">
    <property type="entry name" value="USP"/>
</dbReference>
<reference evidence="9" key="1">
    <citation type="submission" date="2015-05" db="UniProtKB">
        <authorList>
            <consortium name="EnsemblMetazoa"/>
        </authorList>
    </citation>
    <scope>IDENTIFICATION</scope>
</reference>
<dbReference type="OMA" id="RSPITHC"/>
<comment type="similarity">
    <text evidence="2">Belongs to the peptidase C19 family.</text>
</comment>
<evidence type="ECO:0000313" key="9">
    <source>
        <dbReference type="EnsemblMetazoa" id="RPRC008253-PA"/>
    </source>
</evidence>
<evidence type="ECO:0000256" key="7">
    <source>
        <dbReference type="ARBA" id="ARBA00022807"/>
    </source>
</evidence>
<evidence type="ECO:0000256" key="6">
    <source>
        <dbReference type="ARBA" id="ARBA00022801"/>
    </source>
</evidence>
<keyword evidence="10" id="KW-1185">Reference proteome</keyword>
<dbReference type="EMBL" id="ACPB03021005">
    <property type="status" value="NOT_ANNOTATED_CDS"/>
    <property type="molecule type" value="Genomic_DNA"/>
</dbReference>
<dbReference type="SUPFAM" id="SSF54001">
    <property type="entry name" value="Cysteine proteinases"/>
    <property type="match status" value="1"/>
</dbReference>
<evidence type="ECO:0000256" key="1">
    <source>
        <dbReference type="ARBA" id="ARBA00000707"/>
    </source>
</evidence>
<dbReference type="eggNOG" id="KOG1870">
    <property type="taxonomic scope" value="Eukaryota"/>
</dbReference>
<evidence type="ECO:0000259" key="8">
    <source>
        <dbReference type="PROSITE" id="PS50235"/>
    </source>
</evidence>
<keyword evidence="7" id="KW-0788">Thiol protease</keyword>
<dbReference type="PROSITE" id="PS50235">
    <property type="entry name" value="USP_3"/>
    <property type="match status" value="1"/>
</dbReference>
<dbReference type="VEuPathDB" id="VectorBase:RPRC008253"/>
<keyword evidence="6" id="KW-0378">Hydrolase</keyword>
<dbReference type="AlphaFoldDB" id="T1HW33"/>
<evidence type="ECO:0000256" key="3">
    <source>
        <dbReference type="ARBA" id="ARBA00012759"/>
    </source>
</evidence>
<dbReference type="EC" id="3.4.19.12" evidence="3"/>
<evidence type="ECO:0000313" key="10">
    <source>
        <dbReference type="Proteomes" id="UP000015103"/>
    </source>
</evidence>
<dbReference type="InterPro" id="IPR050185">
    <property type="entry name" value="Ub_carboxyl-term_hydrolase"/>
</dbReference>
<dbReference type="PANTHER" id="PTHR21646:SF24">
    <property type="entry name" value="UBIQUITIN CARBOXYL-TERMINAL HYDROLASE"/>
    <property type="match status" value="1"/>
</dbReference>
<dbReference type="GO" id="GO:0004843">
    <property type="term" value="F:cysteine-type deubiquitinase activity"/>
    <property type="evidence" value="ECO:0007669"/>
    <property type="project" value="UniProtKB-EC"/>
</dbReference>
<evidence type="ECO:0000256" key="4">
    <source>
        <dbReference type="ARBA" id="ARBA00022670"/>
    </source>
</evidence>
<dbReference type="Proteomes" id="UP000015103">
    <property type="component" value="Unassembled WGS sequence"/>
</dbReference>
<name>T1HW33_RHOPR</name>
<comment type="catalytic activity">
    <reaction evidence="1">
        <text>Thiol-dependent hydrolysis of ester, thioester, amide, peptide and isopeptide bonds formed by the C-terminal Gly of ubiquitin (a 76-residue protein attached to proteins as an intracellular targeting signal).</text>
        <dbReference type="EC" id="3.4.19.12"/>
    </reaction>
</comment>
<feature type="domain" description="USP" evidence="8">
    <location>
        <begin position="1"/>
        <end position="247"/>
    </location>
</feature>
<dbReference type="Pfam" id="PF00443">
    <property type="entry name" value="UCH"/>
    <property type="match status" value="1"/>
</dbReference>
<dbReference type="STRING" id="13249.T1HW33"/>
<dbReference type="CDD" id="cd02257">
    <property type="entry name" value="Peptidase_C19"/>
    <property type="match status" value="1"/>
</dbReference>
<accession>T1HW33</accession>
<organism evidence="9 10">
    <name type="scientific">Rhodnius prolixus</name>
    <name type="common">Triatomid bug</name>
    <dbReference type="NCBI Taxonomy" id="13249"/>
    <lineage>
        <taxon>Eukaryota</taxon>
        <taxon>Metazoa</taxon>
        <taxon>Ecdysozoa</taxon>
        <taxon>Arthropoda</taxon>
        <taxon>Hexapoda</taxon>
        <taxon>Insecta</taxon>
        <taxon>Pterygota</taxon>
        <taxon>Neoptera</taxon>
        <taxon>Paraneoptera</taxon>
        <taxon>Hemiptera</taxon>
        <taxon>Heteroptera</taxon>
        <taxon>Panheteroptera</taxon>
        <taxon>Cimicomorpha</taxon>
        <taxon>Reduviidae</taxon>
        <taxon>Triatominae</taxon>
        <taxon>Rhodnius</taxon>
    </lineage>
</organism>
<dbReference type="InterPro" id="IPR038765">
    <property type="entry name" value="Papain-like_cys_pep_sf"/>
</dbReference>
<sequence>MCMSNCPPITDYFLAGKHLLELNETNPLGMKGEIARVYGELIQAMWSGNYATANPLPFKIQVGKFNPTFSGCQQHDSQELLTFLLDGLHEDLNRIKKKPYIEVKDQIGRPDCVVANEAWDNYRKRNDSIIVDTFHGLLKSRVVCPECERVSVTFDPFCYLSLPLPLKKDRVLTVRYIPFDGYKRENSFRVSVPRKGIVRDLCQEISYKVGCSADQLLVAEIAHCHFHKFYCNEDSLDNIDEKDVIFV</sequence>
<dbReference type="InParanoid" id="T1HW33"/>
<dbReference type="HOGENOM" id="CLU_084955_0_0_1"/>
<dbReference type="EnsemblMetazoa" id="RPRC008253-RA">
    <property type="protein sequence ID" value="RPRC008253-PA"/>
    <property type="gene ID" value="RPRC008253"/>
</dbReference>
<dbReference type="PANTHER" id="PTHR21646">
    <property type="entry name" value="UBIQUITIN CARBOXYL-TERMINAL HYDROLASE"/>
    <property type="match status" value="1"/>
</dbReference>
<dbReference type="GO" id="GO:0016579">
    <property type="term" value="P:protein deubiquitination"/>
    <property type="evidence" value="ECO:0007669"/>
    <property type="project" value="InterPro"/>
</dbReference>
<keyword evidence="4" id="KW-0645">Protease</keyword>
<evidence type="ECO:0000256" key="5">
    <source>
        <dbReference type="ARBA" id="ARBA00022786"/>
    </source>
</evidence>